<evidence type="ECO:0000256" key="2">
    <source>
        <dbReference type="ARBA" id="ARBA00023125"/>
    </source>
</evidence>
<dbReference type="SMART" id="SM00421">
    <property type="entry name" value="HTH_LUXR"/>
    <property type="match status" value="1"/>
</dbReference>
<protein>
    <submittedName>
        <fullName evidence="6">Two component transcriptional regulator, LuxR family</fullName>
    </submittedName>
</protein>
<dbReference type="GO" id="GO:0003677">
    <property type="term" value="F:DNA binding"/>
    <property type="evidence" value="ECO:0007669"/>
    <property type="project" value="UniProtKB-KW"/>
</dbReference>
<dbReference type="PRINTS" id="PR00038">
    <property type="entry name" value="HTHLUXR"/>
</dbReference>
<accession>A0A1M6D6A5</accession>
<dbReference type="SUPFAM" id="SSF52172">
    <property type="entry name" value="CheY-like"/>
    <property type="match status" value="1"/>
</dbReference>
<reference evidence="6 7" key="1">
    <citation type="submission" date="2016-11" db="EMBL/GenBank/DDBJ databases">
        <authorList>
            <person name="Jaros S."/>
            <person name="Januszkiewicz K."/>
            <person name="Wedrychowicz H."/>
        </authorList>
    </citation>
    <scope>NUCLEOTIDE SEQUENCE [LARGE SCALE GENOMIC DNA]</scope>
    <source>
        <strain evidence="6 7">DSM 22807</strain>
    </source>
</reference>
<name>A0A1M6D6A5_9FLAO</name>
<dbReference type="Pfam" id="PF00072">
    <property type="entry name" value="Response_reg"/>
    <property type="match status" value="1"/>
</dbReference>
<dbReference type="SMART" id="SM00448">
    <property type="entry name" value="REC"/>
    <property type="match status" value="1"/>
</dbReference>
<gene>
    <name evidence="6" type="ORF">SAMN05444337_0555</name>
</gene>
<dbReference type="PROSITE" id="PS50043">
    <property type="entry name" value="HTH_LUXR_2"/>
    <property type="match status" value="1"/>
</dbReference>
<dbReference type="CDD" id="cd17535">
    <property type="entry name" value="REC_NarL-like"/>
    <property type="match status" value="1"/>
</dbReference>
<dbReference type="PANTHER" id="PTHR45566">
    <property type="entry name" value="HTH-TYPE TRANSCRIPTIONAL REGULATOR YHJB-RELATED"/>
    <property type="match status" value="1"/>
</dbReference>
<evidence type="ECO:0000313" key="6">
    <source>
        <dbReference type="EMBL" id="SHI68673.1"/>
    </source>
</evidence>
<keyword evidence="1 3" id="KW-0597">Phosphoprotein</keyword>
<dbReference type="SUPFAM" id="SSF46894">
    <property type="entry name" value="C-terminal effector domain of the bipartite response regulators"/>
    <property type="match status" value="1"/>
</dbReference>
<feature type="domain" description="Response regulatory" evidence="5">
    <location>
        <begin position="3"/>
        <end position="119"/>
    </location>
</feature>
<evidence type="ECO:0000256" key="1">
    <source>
        <dbReference type="ARBA" id="ARBA00022553"/>
    </source>
</evidence>
<dbReference type="EMBL" id="FQZH01000001">
    <property type="protein sequence ID" value="SHI68673.1"/>
    <property type="molecule type" value="Genomic_DNA"/>
</dbReference>
<dbReference type="InterPro" id="IPR000792">
    <property type="entry name" value="Tscrpt_reg_LuxR_C"/>
</dbReference>
<evidence type="ECO:0000259" key="4">
    <source>
        <dbReference type="PROSITE" id="PS50043"/>
    </source>
</evidence>
<dbReference type="STRING" id="683124.SAMN05444337_0555"/>
<dbReference type="PROSITE" id="PS50110">
    <property type="entry name" value="RESPONSE_REGULATORY"/>
    <property type="match status" value="1"/>
</dbReference>
<dbReference type="RefSeq" id="WP_072781429.1">
    <property type="nucleotide sequence ID" value="NZ_FQZH01000001.1"/>
</dbReference>
<dbReference type="PANTHER" id="PTHR45566:SF1">
    <property type="entry name" value="HTH-TYPE TRANSCRIPTIONAL REGULATOR YHJB-RELATED"/>
    <property type="match status" value="1"/>
</dbReference>
<feature type="modified residue" description="4-aspartylphosphate" evidence="3">
    <location>
        <position position="54"/>
    </location>
</feature>
<dbReference type="AlphaFoldDB" id="A0A1M6D6A5"/>
<evidence type="ECO:0000259" key="5">
    <source>
        <dbReference type="PROSITE" id="PS50110"/>
    </source>
</evidence>
<dbReference type="GO" id="GO:0000160">
    <property type="term" value="P:phosphorelay signal transduction system"/>
    <property type="evidence" value="ECO:0007669"/>
    <property type="project" value="InterPro"/>
</dbReference>
<dbReference type="InterPro" id="IPR016032">
    <property type="entry name" value="Sig_transdc_resp-reg_C-effctor"/>
</dbReference>
<organism evidence="6 7">
    <name type="scientific">Flavobacterium haoranii</name>
    <dbReference type="NCBI Taxonomy" id="683124"/>
    <lineage>
        <taxon>Bacteria</taxon>
        <taxon>Pseudomonadati</taxon>
        <taxon>Bacteroidota</taxon>
        <taxon>Flavobacteriia</taxon>
        <taxon>Flavobacteriales</taxon>
        <taxon>Flavobacteriaceae</taxon>
        <taxon>Flavobacterium</taxon>
    </lineage>
</organism>
<evidence type="ECO:0000256" key="3">
    <source>
        <dbReference type="PROSITE-ProRule" id="PRU00169"/>
    </source>
</evidence>
<dbReference type="PROSITE" id="PS00622">
    <property type="entry name" value="HTH_LUXR_1"/>
    <property type="match status" value="1"/>
</dbReference>
<dbReference type="Proteomes" id="UP000184232">
    <property type="component" value="Unassembled WGS sequence"/>
</dbReference>
<dbReference type="InterPro" id="IPR011006">
    <property type="entry name" value="CheY-like_superfamily"/>
</dbReference>
<dbReference type="InterPro" id="IPR058245">
    <property type="entry name" value="NreC/VraR/RcsB-like_REC"/>
</dbReference>
<keyword evidence="7" id="KW-1185">Reference proteome</keyword>
<dbReference type="GO" id="GO:0006355">
    <property type="term" value="P:regulation of DNA-templated transcription"/>
    <property type="evidence" value="ECO:0007669"/>
    <property type="project" value="InterPro"/>
</dbReference>
<dbReference type="InterPro" id="IPR001789">
    <property type="entry name" value="Sig_transdc_resp-reg_receiver"/>
</dbReference>
<dbReference type="CDD" id="cd06170">
    <property type="entry name" value="LuxR_C_like"/>
    <property type="match status" value="1"/>
</dbReference>
<evidence type="ECO:0000313" key="7">
    <source>
        <dbReference type="Proteomes" id="UP000184232"/>
    </source>
</evidence>
<keyword evidence="2" id="KW-0238">DNA-binding</keyword>
<dbReference type="Pfam" id="PF00196">
    <property type="entry name" value="GerE"/>
    <property type="match status" value="1"/>
</dbReference>
<feature type="domain" description="HTH luxR-type" evidence="4">
    <location>
        <begin position="142"/>
        <end position="207"/>
    </location>
</feature>
<sequence length="209" mass="23566">MTKICIADNHPVVLQGVKSYFKDSVFFDVSSLATNLESLLNILQNKNVDILILDIELDGISSIRDLKELTKDFPETKIVIFSAVSEKMYAPTAIKAGVKGYVEKKSSLKELENALKKIIDGGVVYSDDVRKQIDLLGRGKKKERLFKKLSTREIEVLRYLNDGKKNKEIAEILSLDEKTISTYKLRLLAKLNVTNFVDLLSKAKTLDII</sequence>
<dbReference type="OrthoDB" id="1013073at2"/>
<dbReference type="InterPro" id="IPR051015">
    <property type="entry name" value="EvgA-like"/>
</dbReference>
<dbReference type="Gene3D" id="3.40.50.2300">
    <property type="match status" value="1"/>
</dbReference>
<proteinExistence type="predicted"/>